<reference evidence="1 2" key="1">
    <citation type="submission" date="2016-03" db="EMBL/GenBank/DDBJ databases">
        <title>Whole genome sequencing of Grifola frondosa 9006-11.</title>
        <authorList>
            <person name="Min B."/>
            <person name="Park H."/>
            <person name="Kim J.-G."/>
            <person name="Cho H."/>
            <person name="Oh Y.-L."/>
            <person name="Kong W.-S."/>
            <person name="Choi I.-G."/>
        </authorList>
    </citation>
    <scope>NUCLEOTIDE SEQUENCE [LARGE SCALE GENOMIC DNA]</scope>
    <source>
        <strain evidence="1 2">9006-11</strain>
    </source>
</reference>
<organism evidence="1 2">
    <name type="scientific">Grifola frondosa</name>
    <name type="common">Maitake</name>
    <name type="synonym">Polyporus frondosus</name>
    <dbReference type="NCBI Taxonomy" id="5627"/>
    <lineage>
        <taxon>Eukaryota</taxon>
        <taxon>Fungi</taxon>
        <taxon>Dikarya</taxon>
        <taxon>Basidiomycota</taxon>
        <taxon>Agaricomycotina</taxon>
        <taxon>Agaricomycetes</taxon>
        <taxon>Polyporales</taxon>
        <taxon>Grifolaceae</taxon>
        <taxon>Grifola</taxon>
    </lineage>
</organism>
<sequence length="327" mass="35586">MLLTDLPLDILILIPEHLESLDDLHAIILTSRVLYFASSKPSPSLIRRLATSAHTGIQPYPHLFIAIKARVLADWAVQSAANRESLHTAIIAGGPQGVLDLALSISPLTLADLVFLRTVRLTVLDPALAVLDPMCGGPPDAPAVITVCTNVPLSMINYWIYCDLFHHTIAAPALCRAARVRAPVPLSNSTRLKWIYQFLPDLNSRSDAGGDFELLDMLHLLGDGLLKIAVIQLATVPLARPGARDKFQRCASHMGLASLRLVVLHAEGMNASAGRAPDEIRALATAMESLDDAALMEAYLTDTSDDESEDDDWVSFETDIYSLFRHS</sequence>
<dbReference type="OrthoDB" id="2747697at2759"/>
<accession>A0A1C7MT87</accession>
<dbReference type="EMBL" id="LUGG01000001">
    <property type="protein sequence ID" value="OBZ80072.1"/>
    <property type="molecule type" value="Genomic_DNA"/>
</dbReference>
<evidence type="ECO:0000313" key="1">
    <source>
        <dbReference type="EMBL" id="OBZ80072.1"/>
    </source>
</evidence>
<keyword evidence="2" id="KW-1185">Reference proteome</keyword>
<dbReference type="STRING" id="5627.A0A1C7MT87"/>
<evidence type="ECO:0000313" key="2">
    <source>
        <dbReference type="Proteomes" id="UP000092993"/>
    </source>
</evidence>
<proteinExistence type="predicted"/>
<comment type="caution">
    <text evidence="1">The sequence shown here is derived from an EMBL/GenBank/DDBJ whole genome shotgun (WGS) entry which is preliminary data.</text>
</comment>
<dbReference type="AlphaFoldDB" id="A0A1C7MT87"/>
<name>A0A1C7MT87_GRIFR</name>
<dbReference type="Proteomes" id="UP000092993">
    <property type="component" value="Unassembled WGS sequence"/>
</dbReference>
<gene>
    <name evidence="1" type="ORF">A0H81_00397</name>
</gene>
<protein>
    <submittedName>
        <fullName evidence="1">Uncharacterized protein</fullName>
    </submittedName>
</protein>